<dbReference type="EMBL" id="VMNW02000019">
    <property type="protein sequence ID" value="KAA9160925.1"/>
    <property type="molecule type" value="Genomic_DNA"/>
</dbReference>
<reference evidence="6" key="1">
    <citation type="submission" date="2019-09" db="EMBL/GenBank/DDBJ databases">
        <authorList>
            <person name="Teo W.F.A."/>
            <person name="Duangmal K."/>
        </authorList>
    </citation>
    <scope>NUCLEOTIDE SEQUENCE [LARGE SCALE GENOMIC DNA]</scope>
    <source>
        <strain evidence="6">K81G1</strain>
    </source>
</reference>
<keyword evidence="3 4" id="KW-0732">Signal</keyword>
<dbReference type="RefSeq" id="WP_144753915.1">
    <property type="nucleotide sequence ID" value="NZ_VMNW02000019.1"/>
</dbReference>
<dbReference type="AlphaFoldDB" id="A0A5N0V4L8"/>
<dbReference type="Proteomes" id="UP000319769">
    <property type="component" value="Unassembled WGS sequence"/>
</dbReference>
<evidence type="ECO:0000259" key="5">
    <source>
        <dbReference type="Pfam" id="PF09084"/>
    </source>
</evidence>
<feature type="chain" id="PRO_5024418084" evidence="4">
    <location>
        <begin position="30"/>
        <end position="337"/>
    </location>
</feature>
<accession>A0A5N0V4L8</accession>
<comment type="caution">
    <text evidence="6">The sequence shown here is derived from an EMBL/GenBank/DDBJ whole genome shotgun (WGS) entry which is preliminary data.</text>
</comment>
<feature type="signal peptide" evidence="4">
    <location>
        <begin position="1"/>
        <end position="29"/>
    </location>
</feature>
<evidence type="ECO:0000313" key="6">
    <source>
        <dbReference type="EMBL" id="KAA9160925.1"/>
    </source>
</evidence>
<dbReference type="GO" id="GO:0042597">
    <property type="term" value="C:periplasmic space"/>
    <property type="evidence" value="ECO:0007669"/>
    <property type="project" value="UniProtKB-SubCell"/>
</dbReference>
<comment type="similarity">
    <text evidence="2">Belongs to the bacterial solute-binding protein SsuA/TauA family.</text>
</comment>
<evidence type="ECO:0000256" key="2">
    <source>
        <dbReference type="ARBA" id="ARBA00010742"/>
    </source>
</evidence>
<organism evidence="6 7">
    <name type="scientific">Amycolatopsis acidicola</name>
    <dbReference type="NCBI Taxonomy" id="2596893"/>
    <lineage>
        <taxon>Bacteria</taxon>
        <taxon>Bacillati</taxon>
        <taxon>Actinomycetota</taxon>
        <taxon>Actinomycetes</taxon>
        <taxon>Pseudonocardiales</taxon>
        <taxon>Pseudonocardiaceae</taxon>
        <taxon>Amycolatopsis</taxon>
    </lineage>
</organism>
<dbReference type="Gene3D" id="3.40.190.10">
    <property type="entry name" value="Periplasmic binding protein-like II"/>
    <property type="match status" value="2"/>
</dbReference>
<dbReference type="SUPFAM" id="SSF53850">
    <property type="entry name" value="Periplasmic binding protein-like II"/>
    <property type="match status" value="1"/>
</dbReference>
<proteinExistence type="inferred from homology"/>
<keyword evidence="7" id="KW-1185">Reference proteome</keyword>
<comment type="subcellular location">
    <subcellularLocation>
        <location evidence="1">Periplasm</location>
    </subcellularLocation>
</comment>
<dbReference type="PANTHER" id="PTHR30024">
    <property type="entry name" value="ALIPHATIC SULFONATES-BINDING PROTEIN-RELATED"/>
    <property type="match status" value="1"/>
</dbReference>
<dbReference type="GO" id="GO:0042918">
    <property type="term" value="P:alkanesulfonate transmembrane transport"/>
    <property type="evidence" value="ECO:0007669"/>
    <property type="project" value="TreeGrafter"/>
</dbReference>
<dbReference type="PROSITE" id="PS51257">
    <property type="entry name" value="PROKAR_LIPOPROTEIN"/>
    <property type="match status" value="1"/>
</dbReference>
<evidence type="ECO:0000313" key="7">
    <source>
        <dbReference type="Proteomes" id="UP000319769"/>
    </source>
</evidence>
<sequence length="337" mass="34096">MRDRWKLTLGASLAALLMAGCGTSGGSGAASGDTVRVMLVPGTIWGVPLQAAQDQGYFKAAGIDVSVDEVSGGMGANQLLASNTVEYGASSPSQALAAVQENQDVTIACGGNKFTPTALVAPAGSTLPSTKTGATADQVLQGLRGKTVGIPVAVGTGTANLLVETLAGAGLKTGDYSLINIGTGASAQAALTAKRVDAAMVVTPTVEPMLADGQVTELAYLSDSAPNYQLIGGVWQARRSWVEQHPKESAAFCSAMKQAYAYLQDPKNSSTVDGLVSDAVGKKTSAAGVAAIREHLTVLDADITADAMQKTIDGLTRAGVLKAQPPVTFAGAVKLSS</sequence>
<dbReference type="OrthoDB" id="7808807at2"/>
<feature type="domain" description="SsuA/THI5-like" evidence="5">
    <location>
        <begin position="48"/>
        <end position="266"/>
    </location>
</feature>
<evidence type="ECO:0000256" key="4">
    <source>
        <dbReference type="SAM" id="SignalP"/>
    </source>
</evidence>
<dbReference type="InterPro" id="IPR015168">
    <property type="entry name" value="SsuA/THI5"/>
</dbReference>
<dbReference type="Pfam" id="PF09084">
    <property type="entry name" value="NMT1"/>
    <property type="match status" value="1"/>
</dbReference>
<name>A0A5N0V4L8_9PSEU</name>
<protein>
    <submittedName>
        <fullName evidence="6">ABC transporter substrate-binding protein</fullName>
    </submittedName>
</protein>
<dbReference type="PANTHER" id="PTHR30024:SF47">
    <property type="entry name" value="TAURINE-BINDING PERIPLASMIC PROTEIN"/>
    <property type="match status" value="1"/>
</dbReference>
<evidence type="ECO:0000256" key="3">
    <source>
        <dbReference type="ARBA" id="ARBA00022729"/>
    </source>
</evidence>
<evidence type="ECO:0000256" key="1">
    <source>
        <dbReference type="ARBA" id="ARBA00004418"/>
    </source>
</evidence>
<gene>
    <name evidence="6" type="ORF">FPZ12_016110</name>
</gene>